<dbReference type="STRING" id="1391654.AKJ09_02196"/>
<reference evidence="2 3" key="1">
    <citation type="submission" date="2015-08" db="EMBL/GenBank/DDBJ databases">
        <authorList>
            <person name="Babu N.S."/>
            <person name="Beckwith C.J."/>
            <person name="Beseler K.G."/>
            <person name="Brison A."/>
            <person name="Carone J.V."/>
            <person name="Caskin T.P."/>
            <person name="Diamond M."/>
            <person name="Durham M.E."/>
            <person name="Foxe J.M."/>
            <person name="Go M."/>
            <person name="Henderson B.A."/>
            <person name="Jones I.B."/>
            <person name="McGettigan J.A."/>
            <person name="Micheletti S.J."/>
            <person name="Nasrallah M.E."/>
            <person name="Ortiz D."/>
            <person name="Piller C.R."/>
            <person name="Privatt S.R."/>
            <person name="Schneider S.L."/>
            <person name="Sharp S."/>
            <person name="Smith T.C."/>
            <person name="Stanton J.D."/>
            <person name="Ullery H.E."/>
            <person name="Wilson R.J."/>
            <person name="Serrano M.G."/>
            <person name="Buck G."/>
            <person name="Lee V."/>
            <person name="Wang Y."/>
            <person name="Carvalho R."/>
            <person name="Voegtly L."/>
            <person name="Shi R."/>
            <person name="Duckworth R."/>
            <person name="Johnson A."/>
            <person name="Loviza R."/>
            <person name="Walstead R."/>
            <person name="Shah Z."/>
            <person name="Kiflezghi M."/>
            <person name="Wade K."/>
            <person name="Ball S.L."/>
            <person name="Bradley K.W."/>
            <person name="Asai D.J."/>
            <person name="Bowman C.A."/>
            <person name="Russell D.A."/>
            <person name="Pope W.H."/>
            <person name="Jacobs-Sera D."/>
            <person name="Hendrix R.W."/>
            <person name="Hatfull G.F."/>
        </authorList>
    </citation>
    <scope>NUCLEOTIDE SEQUENCE [LARGE SCALE GENOMIC DNA]</scope>
    <source>
        <strain evidence="2 3">DSM 27648</strain>
    </source>
</reference>
<dbReference type="Proteomes" id="UP000064967">
    <property type="component" value="Chromosome"/>
</dbReference>
<dbReference type="Gene3D" id="3.10.100.10">
    <property type="entry name" value="Mannose-Binding Protein A, subunit A"/>
    <property type="match status" value="1"/>
</dbReference>
<dbReference type="InterPro" id="IPR016186">
    <property type="entry name" value="C-type_lectin-like/link_sf"/>
</dbReference>
<evidence type="ECO:0000313" key="2">
    <source>
        <dbReference type="EMBL" id="AKU95532.1"/>
    </source>
</evidence>
<dbReference type="AlphaFoldDB" id="A0A0K1PPT5"/>
<proteinExistence type="predicted"/>
<evidence type="ECO:0000313" key="3">
    <source>
        <dbReference type="Proteomes" id="UP000064967"/>
    </source>
</evidence>
<dbReference type="InterPro" id="IPR016187">
    <property type="entry name" value="CTDL_fold"/>
</dbReference>
<dbReference type="EMBL" id="CP012333">
    <property type="protein sequence ID" value="AKU95532.1"/>
    <property type="molecule type" value="Genomic_DNA"/>
</dbReference>
<dbReference type="SUPFAM" id="SSF56436">
    <property type="entry name" value="C-type lectin-like"/>
    <property type="match status" value="1"/>
</dbReference>
<feature type="region of interest" description="Disordered" evidence="1">
    <location>
        <begin position="17"/>
        <end position="51"/>
    </location>
</feature>
<evidence type="ECO:0000256" key="1">
    <source>
        <dbReference type="SAM" id="MobiDB-lite"/>
    </source>
</evidence>
<sequence length="1071" mass="109868">MGLLVPCLTVLVACSSDSADPPHSGPAAPPADTGTPGPATPPATTPDGQEDLKSLVWNPHFEPDFNNLTAQPWVEPVTKSQQDTVVVRPDELEFLAAVNPEVRDWAVGRVVVSAPGEGAGKNPFGFARRVVSVRDEGDKIIVTTESVGLEDLVAGDFQSTYDPSQSSEVDLSKLDLEWAAANLYTSSPYVYMPGEPLLDDYPVDELQGMPGNPFFGKLFSAVAGAAKAVASVAQNVYSAITPASFNGSISMSPEISGGGSFDLFRNMNYKKQLRGGRYPVELYIKGSADVTASALVNPGFQVGATIPNVLHKNAGRFASWVNVDARAEAKVGLNFDLEAGISSAGGKAGSALEESLQKDADLAQDALTRARSSLFGDPDMKPAGGWRRPIWISKPSTRVLMAGPVPVVLVSTVQVDVECGFEAKASITGKVAFEQAYTFKFAARYERGSDPKLSGPTFDKRSRRDVQVLGSGSLAVTCGLIPRINTMLYDTAGINVGMRASLVARASYESKCAETTTTPKGEVSVGLYGNLGLQLGARVQAPGSSYAGKAGQSAGFDIGPIEPWNTQFSIYEKTWDLARGPGYCTPLCKNGTRDAAETDVDCGGGACQTCAAEKKCKVNSDCNSGTSCSGGKCKATPCSDGVISGSETDIDCGGSCATKCAAGKGCLAAADCASGFCKRNASAGQGVCVANHCGDGIRNSDESGTDCGGSTCAPCKTGTLSAVAKDCESGFSDGTYCVASSCQDRQVSPGESDVDCGGDSSCIRCGVGQTCTAHSDCSRGPYALLCVAGKCARPLSVGCDDGAWTGNETDVDCGGSCGATCESGKACKSGADCISDTCLAGTCVECESGAQCASKVCSPSHTCSAPTCSDATQNGDETDTDCGGSCATKCRAGQQCVVAADCASGECEAGLCKAPPAKDILVFLSSASYNGNLGGLAGADAKCQALASAASLPGTYKAFLSDSTTTASSRLSRPGGAYKLVNGTVVAKDAAAFFSSTHASAIVVDENGGTSGGEVWTGSGSNGIGSGGCSNWTSTSGTAQIGASWQSTSQWASLYQQFCDRTNVHLYCIQQ</sequence>
<protein>
    <submittedName>
        <fullName evidence="2">Tryptophan synthase alpha chain</fullName>
    </submittedName>
</protein>
<keyword evidence="3" id="KW-1185">Reference proteome</keyword>
<organism evidence="2 3">
    <name type="scientific">Labilithrix luteola</name>
    <dbReference type="NCBI Taxonomy" id="1391654"/>
    <lineage>
        <taxon>Bacteria</taxon>
        <taxon>Pseudomonadati</taxon>
        <taxon>Myxococcota</taxon>
        <taxon>Polyangia</taxon>
        <taxon>Polyangiales</taxon>
        <taxon>Labilitrichaceae</taxon>
        <taxon>Labilithrix</taxon>
    </lineage>
</organism>
<gene>
    <name evidence="2" type="ORF">AKJ09_02196</name>
</gene>
<accession>A0A0K1PPT5</accession>
<name>A0A0K1PPT5_9BACT</name>
<dbReference type="KEGG" id="llu:AKJ09_02196"/>
<dbReference type="PATRIC" id="fig|1391654.3.peg.2214"/>